<dbReference type="Gene3D" id="2.40.160.20">
    <property type="match status" value="1"/>
</dbReference>
<dbReference type="InterPro" id="IPR011250">
    <property type="entry name" value="OMP/PagP_B-barrel"/>
</dbReference>
<sequence length="264" mass="29406">MRKLLLVFVTVLLTVSVHAQKTADIGIWGGTLTSVHGDMDEDAPFQSFNLNFGAYFRYNFNARVAVRAMFLTGSFSGEGTVESAPWEFDKSVHDLSLQAEINYLRYILGKQKLRFSPYVTFGIGVAFFPYTFTSGRLATDPLGPAGILGFNPDHPELRFDAAGEPIDVEYEESVATPTIPFGIGFKYTIGERLGLGVEYQMRKYMSDQLDDLDDPLAHVNGFGETITYNDGSHNNDWAGYLGVHLTYMIFIGKKACPAYDAKNW</sequence>
<dbReference type="SUPFAM" id="SSF56925">
    <property type="entry name" value="OMPA-like"/>
    <property type="match status" value="1"/>
</dbReference>
<dbReference type="InterPro" id="IPR027385">
    <property type="entry name" value="Beta-barrel_OMP"/>
</dbReference>
<dbReference type="EMBL" id="JRHC01000003">
    <property type="protein sequence ID" value="KJF43439.1"/>
    <property type="molecule type" value="Genomic_DNA"/>
</dbReference>
<keyword evidence="1 2" id="KW-0732">Signal</keyword>
<proteinExistence type="predicted"/>
<evidence type="ECO:0000256" key="1">
    <source>
        <dbReference type="ARBA" id="ARBA00022729"/>
    </source>
</evidence>
<dbReference type="Pfam" id="PF13505">
    <property type="entry name" value="OMP_b-brl"/>
    <property type="match status" value="1"/>
</dbReference>
<feature type="signal peptide" evidence="2">
    <location>
        <begin position="1"/>
        <end position="19"/>
    </location>
</feature>
<reference evidence="4 5" key="1">
    <citation type="submission" date="2014-09" db="EMBL/GenBank/DDBJ databases">
        <title>Draft Genome Sequence of Draconibacterium sp. JN14CK-3.</title>
        <authorList>
            <person name="Dong C."/>
            <person name="Lai Q."/>
            <person name="Shao Z."/>
        </authorList>
    </citation>
    <scope>NUCLEOTIDE SEQUENCE [LARGE SCALE GENOMIC DNA]</scope>
    <source>
        <strain evidence="4 5">JN14CK-3</strain>
    </source>
</reference>
<comment type="caution">
    <text evidence="4">The sequence shown here is derived from an EMBL/GenBank/DDBJ whole genome shotgun (WGS) entry which is preliminary data.</text>
</comment>
<dbReference type="Proteomes" id="UP000032544">
    <property type="component" value="Unassembled WGS sequence"/>
</dbReference>
<evidence type="ECO:0000313" key="5">
    <source>
        <dbReference type="Proteomes" id="UP000032544"/>
    </source>
</evidence>
<protein>
    <recommendedName>
        <fullName evidence="3">Outer membrane protein beta-barrel domain-containing protein</fullName>
    </recommendedName>
</protein>
<dbReference type="RefSeq" id="WP_045030758.1">
    <property type="nucleotide sequence ID" value="NZ_JRHC01000003.1"/>
</dbReference>
<evidence type="ECO:0000313" key="4">
    <source>
        <dbReference type="EMBL" id="KJF43439.1"/>
    </source>
</evidence>
<evidence type="ECO:0000259" key="3">
    <source>
        <dbReference type="Pfam" id="PF13505"/>
    </source>
</evidence>
<feature type="domain" description="Outer membrane protein beta-barrel" evidence="3">
    <location>
        <begin position="9"/>
        <end position="208"/>
    </location>
</feature>
<evidence type="ECO:0000256" key="2">
    <source>
        <dbReference type="SAM" id="SignalP"/>
    </source>
</evidence>
<dbReference type="OrthoDB" id="654178at2"/>
<dbReference type="STRING" id="1544798.LH29_14520"/>
<name>A0A0D8J9M2_9BACT</name>
<feature type="chain" id="PRO_5002330710" description="Outer membrane protein beta-barrel domain-containing protein" evidence="2">
    <location>
        <begin position="20"/>
        <end position="264"/>
    </location>
</feature>
<accession>A0A0D8J9M2</accession>
<gene>
    <name evidence="4" type="ORF">LH29_14520</name>
</gene>
<keyword evidence="5" id="KW-1185">Reference proteome</keyword>
<dbReference type="AlphaFoldDB" id="A0A0D8J9M2"/>
<organism evidence="4 5">
    <name type="scientific">Draconibacterium sediminis</name>
    <dbReference type="NCBI Taxonomy" id="1544798"/>
    <lineage>
        <taxon>Bacteria</taxon>
        <taxon>Pseudomonadati</taxon>
        <taxon>Bacteroidota</taxon>
        <taxon>Bacteroidia</taxon>
        <taxon>Marinilabiliales</taxon>
        <taxon>Prolixibacteraceae</taxon>
        <taxon>Draconibacterium</taxon>
    </lineage>
</organism>